<evidence type="ECO:0000313" key="3">
    <source>
        <dbReference type="Proteomes" id="UP000018721"/>
    </source>
</evidence>
<dbReference type="OrthoDB" id="105517at2759"/>
<comment type="caution">
    <text evidence="2">The sequence shown here is derived from an EMBL/GenBank/DDBJ whole genome shotgun (WGS) entry which is preliminary data.</text>
</comment>
<reference evidence="2 3" key="1">
    <citation type="submission" date="2013-11" db="EMBL/GenBank/DDBJ databases">
        <title>The Genome Sequence of Phytophthora parasitica P1569.</title>
        <authorList>
            <consortium name="The Broad Institute Genomics Platform"/>
            <person name="Russ C."/>
            <person name="Tyler B."/>
            <person name="Panabieres F."/>
            <person name="Shan W."/>
            <person name="Tripathy S."/>
            <person name="Grunwald N."/>
            <person name="Machado M."/>
            <person name="Johnson C.S."/>
            <person name="Arredondo F."/>
            <person name="Hong C."/>
            <person name="Coffey M."/>
            <person name="Young S.K."/>
            <person name="Zeng Q."/>
            <person name="Gargeya S."/>
            <person name="Fitzgerald M."/>
            <person name="Abouelleil A."/>
            <person name="Alvarado L."/>
            <person name="Chapman S.B."/>
            <person name="Gainer-Dewar J."/>
            <person name="Goldberg J."/>
            <person name="Griggs A."/>
            <person name="Gujja S."/>
            <person name="Hansen M."/>
            <person name="Howarth C."/>
            <person name="Imamovic A."/>
            <person name="Ireland A."/>
            <person name="Larimer J."/>
            <person name="McCowan C."/>
            <person name="Murphy C."/>
            <person name="Pearson M."/>
            <person name="Poon T.W."/>
            <person name="Priest M."/>
            <person name="Roberts A."/>
            <person name="Saif S."/>
            <person name="Shea T."/>
            <person name="Sykes S."/>
            <person name="Wortman J."/>
            <person name="Nusbaum C."/>
            <person name="Birren B."/>
        </authorList>
    </citation>
    <scope>NUCLEOTIDE SEQUENCE [LARGE SCALE GENOMIC DNA]</scope>
    <source>
        <strain evidence="2 3">P1569</strain>
    </source>
</reference>
<feature type="chain" id="PRO_5004774370" evidence="1">
    <location>
        <begin position="21"/>
        <end position="150"/>
    </location>
</feature>
<dbReference type="Gene3D" id="2.60.20.10">
    <property type="entry name" value="Crystallins"/>
    <property type="match status" value="1"/>
</dbReference>
<keyword evidence="1" id="KW-0732">Signal</keyword>
<gene>
    <name evidence="2" type="ORF">F443_12816</name>
</gene>
<feature type="signal peptide" evidence="1">
    <location>
        <begin position="1"/>
        <end position="20"/>
    </location>
</feature>
<accession>V9EU37</accession>
<evidence type="ECO:0000256" key="1">
    <source>
        <dbReference type="SAM" id="SignalP"/>
    </source>
</evidence>
<evidence type="ECO:0000313" key="2">
    <source>
        <dbReference type="EMBL" id="ETI42003.1"/>
    </source>
</evidence>
<dbReference type="AlphaFoldDB" id="V9EU37"/>
<proteinExistence type="predicted"/>
<dbReference type="HOGENOM" id="CLU_132949_1_1_1"/>
<sequence length="150" mass="16364">MPRLLHLLLITVTIITSAIAEFSGTIRLYRDIDYRHNLALFEFTKSNRCFNVACGNYNDAISSVKWSGLPTTASYDGSSNAKVVFYINADCKGKSKSYSTSLSGVKSFVDEGINDAISSFMVLESSESVENGIASLCSLPRTLSEHTNGK</sequence>
<name>V9EU37_PHYNI</name>
<dbReference type="eggNOG" id="ENOG502RGBA">
    <property type="taxonomic scope" value="Eukaryota"/>
</dbReference>
<keyword evidence="3" id="KW-1185">Reference proteome</keyword>
<organism evidence="2 3">
    <name type="scientific">Phytophthora nicotianae P1569</name>
    <dbReference type="NCBI Taxonomy" id="1317065"/>
    <lineage>
        <taxon>Eukaryota</taxon>
        <taxon>Sar</taxon>
        <taxon>Stramenopiles</taxon>
        <taxon>Oomycota</taxon>
        <taxon>Peronosporomycetes</taxon>
        <taxon>Peronosporales</taxon>
        <taxon>Peronosporaceae</taxon>
        <taxon>Phytophthora</taxon>
    </lineage>
</organism>
<dbReference type="EMBL" id="ANIZ01002168">
    <property type="protein sequence ID" value="ETI42003.1"/>
    <property type="molecule type" value="Genomic_DNA"/>
</dbReference>
<protein>
    <submittedName>
        <fullName evidence="2">Uncharacterized protein</fullName>
    </submittedName>
</protein>
<dbReference type="Proteomes" id="UP000018721">
    <property type="component" value="Unassembled WGS sequence"/>
</dbReference>